<dbReference type="STRING" id="195883.A0A482XP48"/>
<dbReference type="PANTHER" id="PTHR21824">
    <property type="entry name" value="TRANSMEMBRANE PROTEIN 177"/>
    <property type="match status" value="1"/>
</dbReference>
<dbReference type="AlphaFoldDB" id="A0A482XP48"/>
<keyword evidence="4" id="KW-1185">Reference proteome</keyword>
<evidence type="ECO:0000313" key="4">
    <source>
        <dbReference type="Proteomes" id="UP000291343"/>
    </source>
</evidence>
<evidence type="ECO:0000313" key="3">
    <source>
        <dbReference type="EMBL" id="RZF47179.1"/>
    </source>
</evidence>
<name>A0A482XP48_LAOST</name>
<feature type="transmembrane region" description="Helical" evidence="2">
    <location>
        <begin position="201"/>
        <end position="221"/>
    </location>
</feature>
<dbReference type="PANTHER" id="PTHR21824:SF4">
    <property type="entry name" value="TRANSMEMBRANE PROTEIN 177"/>
    <property type="match status" value="1"/>
</dbReference>
<evidence type="ECO:0000256" key="1">
    <source>
        <dbReference type="SAM" id="MobiDB-lite"/>
    </source>
</evidence>
<feature type="region of interest" description="Disordered" evidence="1">
    <location>
        <begin position="307"/>
        <end position="326"/>
    </location>
</feature>
<evidence type="ECO:0000256" key="2">
    <source>
        <dbReference type="SAM" id="Phobius"/>
    </source>
</evidence>
<keyword evidence="2" id="KW-0812">Transmembrane</keyword>
<proteinExistence type="predicted"/>
<protein>
    <recommendedName>
        <fullName evidence="5">Transmembrane protein 177</fullName>
    </recommendedName>
</protein>
<reference evidence="3 4" key="1">
    <citation type="journal article" date="2017" name="Gigascience">
        <title>Genome sequence of the small brown planthopper, Laodelphax striatellus.</title>
        <authorList>
            <person name="Zhu J."/>
            <person name="Jiang F."/>
            <person name="Wang X."/>
            <person name="Yang P."/>
            <person name="Bao Y."/>
            <person name="Zhao W."/>
            <person name="Wang W."/>
            <person name="Lu H."/>
            <person name="Wang Q."/>
            <person name="Cui N."/>
            <person name="Li J."/>
            <person name="Chen X."/>
            <person name="Luo L."/>
            <person name="Yu J."/>
            <person name="Kang L."/>
            <person name="Cui F."/>
        </authorList>
    </citation>
    <scope>NUCLEOTIDE SEQUENCE [LARGE SCALE GENOMIC DNA]</scope>
    <source>
        <strain evidence="3">Lst14</strain>
    </source>
</reference>
<accession>A0A482XP48</accession>
<dbReference type="Proteomes" id="UP000291343">
    <property type="component" value="Unassembled WGS sequence"/>
</dbReference>
<dbReference type="PROSITE" id="PS51257">
    <property type="entry name" value="PROKAR_LIPOPROTEIN"/>
    <property type="match status" value="1"/>
</dbReference>
<evidence type="ECO:0008006" key="5">
    <source>
        <dbReference type="Google" id="ProtNLM"/>
    </source>
</evidence>
<feature type="compositionally biased region" description="Polar residues" evidence="1">
    <location>
        <begin position="309"/>
        <end position="326"/>
    </location>
</feature>
<gene>
    <name evidence="3" type="ORF">LSTR_LSTR004888</name>
</gene>
<keyword evidence="2" id="KW-1133">Transmembrane helix</keyword>
<feature type="transmembrane region" description="Helical" evidence="2">
    <location>
        <begin position="168"/>
        <end position="189"/>
    </location>
</feature>
<dbReference type="FunCoup" id="A0A482XP48">
    <property type="interactions" value="400"/>
</dbReference>
<dbReference type="InParanoid" id="A0A482XP48"/>
<keyword evidence="2" id="KW-0472">Membrane</keyword>
<sequence>MMSRLWNFATSYGQRNIVTILGTIACGSAFSTIIPNTIYVENYKDFFQLYRKSFPLVVNEEVDDILSEVSDELNLAIRNPKVELCHTIGQSLSRFGSAWSNCTCYIGLPVNFSYRSVKDIDENIMVDEKKVNWDSKEGENLKESLLLSKRAMKYAIAHELKIAHGPILYLHSAYPFLVIFSLININNSVVDKIIYSRSPRFYMKLFYTSLAVFGLGFYFVLKDCTTKYFEVKADEELAKTSEDYLLGGIEFLEKQLLMNIALRSLLPDGRSEYTAEGEEIHLFRRKHSPIQERLRIFKNELEAQRQRNSKTSLLNDTENPSFNTDS</sequence>
<dbReference type="EMBL" id="QKKF02004629">
    <property type="protein sequence ID" value="RZF47179.1"/>
    <property type="molecule type" value="Genomic_DNA"/>
</dbReference>
<dbReference type="OrthoDB" id="110174at2759"/>
<comment type="caution">
    <text evidence="3">The sequence shown here is derived from an EMBL/GenBank/DDBJ whole genome shotgun (WGS) entry which is preliminary data.</text>
</comment>
<organism evidence="3 4">
    <name type="scientific">Laodelphax striatellus</name>
    <name type="common">Small brown planthopper</name>
    <name type="synonym">Delphax striatella</name>
    <dbReference type="NCBI Taxonomy" id="195883"/>
    <lineage>
        <taxon>Eukaryota</taxon>
        <taxon>Metazoa</taxon>
        <taxon>Ecdysozoa</taxon>
        <taxon>Arthropoda</taxon>
        <taxon>Hexapoda</taxon>
        <taxon>Insecta</taxon>
        <taxon>Pterygota</taxon>
        <taxon>Neoptera</taxon>
        <taxon>Paraneoptera</taxon>
        <taxon>Hemiptera</taxon>
        <taxon>Auchenorrhyncha</taxon>
        <taxon>Fulgoroidea</taxon>
        <taxon>Delphacidae</taxon>
        <taxon>Criomorphinae</taxon>
        <taxon>Laodelphax</taxon>
    </lineage>
</organism>
<dbReference type="GO" id="GO:0016020">
    <property type="term" value="C:membrane"/>
    <property type="evidence" value="ECO:0007669"/>
    <property type="project" value="TreeGrafter"/>
</dbReference>
<dbReference type="InterPro" id="IPR026620">
    <property type="entry name" value="TMEM177"/>
</dbReference>